<evidence type="ECO:0000256" key="5">
    <source>
        <dbReference type="ARBA" id="ARBA00022989"/>
    </source>
</evidence>
<dbReference type="CDD" id="cd01610">
    <property type="entry name" value="PAP2_like"/>
    <property type="match status" value="1"/>
</dbReference>
<dbReference type="GO" id="GO:0016787">
    <property type="term" value="F:hydrolase activity"/>
    <property type="evidence" value="ECO:0007669"/>
    <property type="project" value="UniProtKB-KW"/>
</dbReference>
<dbReference type="GO" id="GO:0005886">
    <property type="term" value="C:plasma membrane"/>
    <property type="evidence" value="ECO:0007669"/>
    <property type="project" value="UniProtKB-SubCell"/>
</dbReference>
<dbReference type="STRING" id="1195236.CTER_4468"/>
<dbReference type="PANTHER" id="PTHR14969">
    <property type="entry name" value="SPHINGOSINE-1-PHOSPHATE PHOSPHOHYDROLASE"/>
    <property type="match status" value="1"/>
</dbReference>
<evidence type="ECO:0000313" key="9">
    <source>
        <dbReference type="EMBL" id="EMS69866.1"/>
    </source>
</evidence>
<comment type="caution">
    <text evidence="9">The sequence shown here is derived from an EMBL/GenBank/DDBJ whole genome shotgun (WGS) entry which is preliminary data.</text>
</comment>
<keyword evidence="4" id="KW-0378">Hydrolase</keyword>
<keyword evidence="3 7" id="KW-0812">Transmembrane</keyword>
<keyword evidence="6 7" id="KW-0472">Membrane</keyword>
<sequence>MSEIKGLLYTTDLNTLLLFNKSIKCRLLDRLMPLLTQLGSALFTISSCLLIILIGKGETRGIGLKALVSLAVSHLIVHLLKNRICRLRPIDVLPNLNTFNVAIDYYSFPSGHTTAVFAIATTLAFNAPLLAFVGFPVAFIVGITRLYLGVHYPSDVLAGMALATFTTAAIQFISNLL</sequence>
<dbReference type="RefSeq" id="WP_004629554.1">
    <property type="nucleotide sequence ID" value="NZ_AORV01000063.1"/>
</dbReference>
<dbReference type="PATRIC" id="fig|1195236.3.peg.4652"/>
<feature type="transmembrane region" description="Helical" evidence="7">
    <location>
        <begin position="129"/>
        <end position="150"/>
    </location>
</feature>
<dbReference type="AlphaFoldDB" id="S0FIE8"/>
<evidence type="ECO:0000256" key="6">
    <source>
        <dbReference type="ARBA" id="ARBA00023136"/>
    </source>
</evidence>
<dbReference type="Gene3D" id="1.20.144.10">
    <property type="entry name" value="Phosphatidic acid phosphatase type 2/haloperoxidase"/>
    <property type="match status" value="1"/>
</dbReference>
<evidence type="ECO:0000256" key="4">
    <source>
        <dbReference type="ARBA" id="ARBA00022801"/>
    </source>
</evidence>
<dbReference type="Proteomes" id="UP000014155">
    <property type="component" value="Unassembled WGS sequence"/>
</dbReference>
<dbReference type="InterPro" id="IPR000326">
    <property type="entry name" value="PAP2/HPO"/>
</dbReference>
<keyword evidence="2" id="KW-1003">Cell membrane</keyword>
<keyword evidence="10" id="KW-1185">Reference proteome</keyword>
<accession>S0FIE8</accession>
<evidence type="ECO:0000259" key="8">
    <source>
        <dbReference type="SMART" id="SM00014"/>
    </source>
</evidence>
<gene>
    <name evidence="9" type="ORF">CTER_4468</name>
</gene>
<dbReference type="PANTHER" id="PTHR14969:SF62">
    <property type="entry name" value="DECAPRENYLPHOSPHORYL-5-PHOSPHORIBOSE PHOSPHATASE RV3807C-RELATED"/>
    <property type="match status" value="1"/>
</dbReference>
<evidence type="ECO:0000256" key="1">
    <source>
        <dbReference type="ARBA" id="ARBA00004651"/>
    </source>
</evidence>
<organism evidence="9 10">
    <name type="scientific">Ruminiclostridium cellobioparum subsp. termitidis CT1112</name>
    <dbReference type="NCBI Taxonomy" id="1195236"/>
    <lineage>
        <taxon>Bacteria</taxon>
        <taxon>Bacillati</taxon>
        <taxon>Bacillota</taxon>
        <taxon>Clostridia</taxon>
        <taxon>Eubacteriales</taxon>
        <taxon>Oscillospiraceae</taxon>
        <taxon>Ruminiclostridium</taxon>
    </lineage>
</organism>
<dbReference type="SMART" id="SM00014">
    <property type="entry name" value="acidPPc"/>
    <property type="match status" value="1"/>
</dbReference>
<feature type="transmembrane region" description="Helical" evidence="7">
    <location>
        <begin position="31"/>
        <end position="55"/>
    </location>
</feature>
<dbReference type="SUPFAM" id="SSF48317">
    <property type="entry name" value="Acid phosphatase/Vanadium-dependent haloperoxidase"/>
    <property type="match status" value="1"/>
</dbReference>
<proteinExistence type="predicted"/>
<dbReference type="InterPro" id="IPR036938">
    <property type="entry name" value="PAP2/HPO_sf"/>
</dbReference>
<evidence type="ECO:0000256" key="3">
    <source>
        <dbReference type="ARBA" id="ARBA00022692"/>
    </source>
</evidence>
<evidence type="ECO:0000256" key="7">
    <source>
        <dbReference type="SAM" id="Phobius"/>
    </source>
</evidence>
<feature type="domain" description="Phosphatidic acid phosphatase type 2/haloperoxidase" evidence="8">
    <location>
        <begin position="62"/>
        <end position="171"/>
    </location>
</feature>
<dbReference type="EMBL" id="AORV01000063">
    <property type="protein sequence ID" value="EMS69866.1"/>
    <property type="molecule type" value="Genomic_DNA"/>
</dbReference>
<dbReference type="Pfam" id="PF01569">
    <property type="entry name" value="PAP2"/>
    <property type="match status" value="1"/>
</dbReference>
<dbReference type="eggNOG" id="COG0671">
    <property type="taxonomic scope" value="Bacteria"/>
</dbReference>
<protein>
    <submittedName>
        <fullName evidence="9">PAP2 superfamily</fullName>
    </submittedName>
</protein>
<comment type="subcellular location">
    <subcellularLocation>
        <location evidence="1">Cell membrane</location>
        <topology evidence="1">Multi-pass membrane protein</topology>
    </subcellularLocation>
</comment>
<evidence type="ECO:0000313" key="10">
    <source>
        <dbReference type="Proteomes" id="UP000014155"/>
    </source>
</evidence>
<keyword evidence="5 7" id="KW-1133">Transmembrane helix</keyword>
<name>S0FIE8_RUMCE</name>
<evidence type="ECO:0000256" key="2">
    <source>
        <dbReference type="ARBA" id="ARBA00022475"/>
    </source>
</evidence>
<reference evidence="9 10" key="1">
    <citation type="journal article" date="2013" name="Genome Announc.">
        <title>Draft Genome Sequence of the Cellulolytic, Mesophilic, Anaerobic Bacterium Clostridium termitidis Strain CT1112 (DSM 5398).</title>
        <authorList>
            <person name="Lal S."/>
            <person name="Ramachandran U."/>
            <person name="Zhang X."/>
            <person name="Munir R."/>
            <person name="Sparling R."/>
            <person name="Levin D.B."/>
        </authorList>
    </citation>
    <scope>NUCLEOTIDE SEQUENCE [LARGE SCALE GENOMIC DNA]</scope>
    <source>
        <strain evidence="9 10">CT1112</strain>
    </source>
</reference>
<feature type="transmembrane region" description="Helical" evidence="7">
    <location>
        <begin position="156"/>
        <end position="176"/>
    </location>
</feature>